<evidence type="ECO:0000256" key="5">
    <source>
        <dbReference type="ARBA" id="ARBA00023015"/>
    </source>
</evidence>
<dbReference type="GO" id="GO:0005737">
    <property type="term" value="C:cytoplasm"/>
    <property type="evidence" value="ECO:0007669"/>
    <property type="project" value="UniProtKB-SubCell"/>
</dbReference>
<feature type="domain" description="HTH dtxR-type" evidence="8">
    <location>
        <begin position="6"/>
        <end position="67"/>
    </location>
</feature>
<comment type="subcellular location">
    <subcellularLocation>
        <location evidence="1">Cytoplasm</location>
    </subcellularLocation>
</comment>
<dbReference type="InterPro" id="IPR000835">
    <property type="entry name" value="HTH_MarR-typ"/>
</dbReference>
<dbReference type="GO" id="GO:0046914">
    <property type="term" value="F:transition metal ion binding"/>
    <property type="evidence" value="ECO:0007669"/>
    <property type="project" value="InterPro"/>
</dbReference>
<dbReference type="PANTHER" id="PTHR33238">
    <property type="entry name" value="IRON (METAL) DEPENDENT REPRESSOR, DTXR FAMILY"/>
    <property type="match status" value="1"/>
</dbReference>
<evidence type="ECO:0000256" key="2">
    <source>
        <dbReference type="ARBA" id="ARBA00007871"/>
    </source>
</evidence>
<evidence type="ECO:0000256" key="7">
    <source>
        <dbReference type="ARBA" id="ARBA00023163"/>
    </source>
</evidence>
<dbReference type="Gene3D" id="1.10.10.10">
    <property type="entry name" value="Winged helix-like DNA-binding domain superfamily/Winged helix DNA-binding domain"/>
    <property type="match status" value="1"/>
</dbReference>
<comment type="similarity">
    <text evidence="2">Belongs to the DtxR/MntR family.</text>
</comment>
<protein>
    <submittedName>
        <fullName evidence="9">Iron-dependent repressor IdeR</fullName>
    </submittedName>
</protein>
<dbReference type="InterPro" id="IPR050536">
    <property type="entry name" value="DtxR_MntR_Metal-Reg"/>
</dbReference>
<evidence type="ECO:0000256" key="3">
    <source>
        <dbReference type="ARBA" id="ARBA00011738"/>
    </source>
</evidence>
<dbReference type="PANTHER" id="PTHR33238:SF7">
    <property type="entry name" value="IRON-DEPENDENT TRANSCRIPTIONAL REGULATOR"/>
    <property type="match status" value="1"/>
</dbReference>
<dbReference type="Pfam" id="PF01325">
    <property type="entry name" value="Fe_dep_repress"/>
    <property type="match status" value="1"/>
</dbReference>
<dbReference type="Gene3D" id="2.30.30.90">
    <property type="match status" value="1"/>
</dbReference>
<reference evidence="9 10" key="1">
    <citation type="submission" date="2016-04" db="EMBL/GenBank/DDBJ databases">
        <title>Genome sequence of Methanobrevibacter cuticularis DSM 11139.</title>
        <authorList>
            <person name="Poehlein A."/>
            <person name="Seedorf H."/>
            <person name="Daniel R."/>
        </authorList>
    </citation>
    <scope>NUCLEOTIDE SEQUENCE [LARGE SCALE GENOMIC DNA]</scope>
    <source>
        <strain evidence="9 10">DSM 11139</strain>
    </source>
</reference>
<dbReference type="InterPro" id="IPR036390">
    <property type="entry name" value="WH_DNA-bd_sf"/>
</dbReference>
<evidence type="ECO:0000313" key="9">
    <source>
        <dbReference type="EMBL" id="KZX16063.1"/>
    </source>
</evidence>
<accession>A0A166DXQ6</accession>
<organism evidence="9 10">
    <name type="scientific">Methanobrevibacter cuticularis</name>
    <dbReference type="NCBI Taxonomy" id="47311"/>
    <lineage>
        <taxon>Archaea</taxon>
        <taxon>Methanobacteriati</taxon>
        <taxon>Methanobacteriota</taxon>
        <taxon>Methanomada group</taxon>
        <taxon>Methanobacteria</taxon>
        <taxon>Methanobacteriales</taxon>
        <taxon>Methanobacteriaceae</taxon>
        <taxon>Methanobrevibacter</taxon>
    </lineage>
</organism>
<dbReference type="SUPFAM" id="SSF50037">
    <property type="entry name" value="C-terminal domain of transcriptional repressors"/>
    <property type="match status" value="1"/>
</dbReference>
<keyword evidence="4" id="KW-0408">Iron</keyword>
<dbReference type="InterPro" id="IPR022687">
    <property type="entry name" value="HTH_DTXR"/>
</dbReference>
<dbReference type="SMART" id="SM00347">
    <property type="entry name" value="HTH_MARR"/>
    <property type="match status" value="1"/>
</dbReference>
<dbReference type="InterPro" id="IPR007167">
    <property type="entry name" value="Fe-transptr_FeoA-like"/>
</dbReference>
<dbReference type="GO" id="GO:0003677">
    <property type="term" value="F:DNA binding"/>
    <property type="evidence" value="ECO:0007669"/>
    <property type="project" value="UniProtKB-KW"/>
</dbReference>
<evidence type="ECO:0000256" key="4">
    <source>
        <dbReference type="ARBA" id="ARBA00023004"/>
    </source>
</evidence>
<keyword evidence="10" id="KW-1185">Reference proteome</keyword>
<comment type="caution">
    <text evidence="9">The sequence shown here is derived from an EMBL/GenBank/DDBJ whole genome shotgun (WGS) entry which is preliminary data.</text>
</comment>
<evidence type="ECO:0000256" key="1">
    <source>
        <dbReference type="ARBA" id="ARBA00004496"/>
    </source>
</evidence>
<dbReference type="AlphaFoldDB" id="A0A166DXQ6"/>
<dbReference type="InterPro" id="IPR008988">
    <property type="entry name" value="Transcriptional_repressor_C"/>
</dbReference>
<gene>
    <name evidence="9" type="primary">ideR</name>
    <name evidence="9" type="ORF">MBCUT_10920</name>
</gene>
<dbReference type="GO" id="GO:0046983">
    <property type="term" value="F:protein dimerization activity"/>
    <property type="evidence" value="ECO:0007669"/>
    <property type="project" value="InterPro"/>
</dbReference>
<dbReference type="Gene3D" id="1.10.60.10">
    <property type="entry name" value="Iron dependent repressor, metal binding and dimerisation domain"/>
    <property type="match status" value="1"/>
</dbReference>
<dbReference type="Pfam" id="PF02742">
    <property type="entry name" value="Fe_dep_repr_C"/>
    <property type="match status" value="1"/>
</dbReference>
<keyword evidence="7" id="KW-0804">Transcription</keyword>
<dbReference type="GO" id="GO:0003700">
    <property type="term" value="F:DNA-binding transcription factor activity"/>
    <property type="evidence" value="ECO:0007669"/>
    <property type="project" value="InterPro"/>
</dbReference>
<dbReference type="InterPro" id="IPR001367">
    <property type="entry name" value="Fe_dep_repressor"/>
</dbReference>
<keyword evidence="6" id="KW-0238">DNA-binding</keyword>
<dbReference type="PROSITE" id="PS50944">
    <property type="entry name" value="HTH_DTXR"/>
    <property type="match status" value="1"/>
</dbReference>
<dbReference type="InterPro" id="IPR036421">
    <property type="entry name" value="Fe_dep_repressor_sf"/>
</dbReference>
<dbReference type="EMBL" id="LWMW01000100">
    <property type="protein sequence ID" value="KZX16063.1"/>
    <property type="molecule type" value="Genomic_DNA"/>
</dbReference>
<name>A0A166DXQ6_9EURY</name>
<sequence>MANKEISENIEEYLEVLYKYGNKNNYVSTTKISKKLNIAPGSVTQMLKKLEKLNYISYFPYKGAILTDEGMKIAQKITRKHRILERFLADILKIKKENIHIQACDMEHSLSDEAERAMCHMLEHPDLCPGDKPIPACDLDFNNCEECKTESGDIEEIGVRNDSLVSLAQLYANEKAEVSFIRGDTNVLKKLMTMGIAIGTVICFEELNEVNNIFKITVKDSIIEIPRNVANNIFVTLIS</sequence>
<dbReference type="Pfam" id="PF04023">
    <property type="entry name" value="FeoA"/>
    <property type="match status" value="1"/>
</dbReference>
<proteinExistence type="inferred from homology"/>
<dbReference type="SUPFAM" id="SSF46785">
    <property type="entry name" value="Winged helix' DNA-binding domain"/>
    <property type="match status" value="1"/>
</dbReference>
<dbReference type="SMART" id="SM00529">
    <property type="entry name" value="HTH_DTXR"/>
    <property type="match status" value="1"/>
</dbReference>
<comment type="subunit">
    <text evidence="3">Homodimer.</text>
</comment>
<dbReference type="InterPro" id="IPR036388">
    <property type="entry name" value="WH-like_DNA-bd_sf"/>
</dbReference>
<dbReference type="OrthoDB" id="24735at2157"/>
<dbReference type="InterPro" id="IPR038157">
    <property type="entry name" value="FeoA_core_dom"/>
</dbReference>
<evidence type="ECO:0000259" key="8">
    <source>
        <dbReference type="PROSITE" id="PS50944"/>
    </source>
</evidence>
<dbReference type="SUPFAM" id="SSF47979">
    <property type="entry name" value="Iron-dependent repressor protein, dimerization domain"/>
    <property type="match status" value="1"/>
</dbReference>
<evidence type="ECO:0000256" key="6">
    <source>
        <dbReference type="ARBA" id="ARBA00023125"/>
    </source>
</evidence>
<evidence type="ECO:0000313" key="10">
    <source>
        <dbReference type="Proteomes" id="UP000077275"/>
    </source>
</evidence>
<dbReference type="STRING" id="47311.MBCUT_10920"/>
<dbReference type="Proteomes" id="UP000077275">
    <property type="component" value="Unassembled WGS sequence"/>
</dbReference>
<keyword evidence="5" id="KW-0805">Transcription regulation</keyword>
<dbReference type="PATRIC" id="fig|47311.3.peg.1204"/>
<dbReference type="InterPro" id="IPR022689">
    <property type="entry name" value="Iron_dep_repressor"/>
</dbReference>
<dbReference type="RefSeq" id="WP_067259684.1">
    <property type="nucleotide sequence ID" value="NZ_LWMW01000100.1"/>
</dbReference>
<dbReference type="SMART" id="SM00899">
    <property type="entry name" value="FeoA"/>
    <property type="match status" value="1"/>
</dbReference>